<gene>
    <name evidence="1" type="ORF">RHMOL_Rhmol11G0112700</name>
</gene>
<protein>
    <submittedName>
        <fullName evidence="1">Uncharacterized protein</fullName>
    </submittedName>
</protein>
<keyword evidence="2" id="KW-1185">Reference proteome</keyword>
<name>A0ACC0LRF6_RHOML</name>
<sequence>MDVEIRRFEEEICWRDNKVDELEDEINHLNMEKYRLNPTKDGKLFKGLQEQNDRPVLAQGERDLKPEISRNMEGPILRQDQPIFSSQELLEVSKGLPHPDSVLGDERIIDVGQERSRPTVNPIGRSELHVATIPEQEERHEEEESDDTSGLDHDSLVIGDPPPPLVNEGLYGIARFVKRHYKRRPTIGIKMVELHPRWICGAHQKQVLITWLMQKCRGCKKG</sequence>
<evidence type="ECO:0000313" key="1">
    <source>
        <dbReference type="EMBL" id="KAI8531121.1"/>
    </source>
</evidence>
<evidence type="ECO:0000313" key="2">
    <source>
        <dbReference type="Proteomes" id="UP001062846"/>
    </source>
</evidence>
<dbReference type="EMBL" id="CM046398">
    <property type="protein sequence ID" value="KAI8531121.1"/>
    <property type="molecule type" value="Genomic_DNA"/>
</dbReference>
<organism evidence="1 2">
    <name type="scientific">Rhododendron molle</name>
    <name type="common">Chinese azalea</name>
    <name type="synonym">Azalea mollis</name>
    <dbReference type="NCBI Taxonomy" id="49168"/>
    <lineage>
        <taxon>Eukaryota</taxon>
        <taxon>Viridiplantae</taxon>
        <taxon>Streptophyta</taxon>
        <taxon>Embryophyta</taxon>
        <taxon>Tracheophyta</taxon>
        <taxon>Spermatophyta</taxon>
        <taxon>Magnoliopsida</taxon>
        <taxon>eudicotyledons</taxon>
        <taxon>Gunneridae</taxon>
        <taxon>Pentapetalae</taxon>
        <taxon>asterids</taxon>
        <taxon>Ericales</taxon>
        <taxon>Ericaceae</taxon>
        <taxon>Ericoideae</taxon>
        <taxon>Rhodoreae</taxon>
        <taxon>Rhododendron</taxon>
    </lineage>
</organism>
<comment type="caution">
    <text evidence="1">The sequence shown here is derived from an EMBL/GenBank/DDBJ whole genome shotgun (WGS) entry which is preliminary data.</text>
</comment>
<dbReference type="Proteomes" id="UP001062846">
    <property type="component" value="Chromosome 11"/>
</dbReference>
<reference evidence="1" key="1">
    <citation type="submission" date="2022-02" db="EMBL/GenBank/DDBJ databases">
        <title>Plant Genome Project.</title>
        <authorList>
            <person name="Zhang R.-G."/>
        </authorList>
    </citation>
    <scope>NUCLEOTIDE SEQUENCE</scope>
    <source>
        <strain evidence="1">AT1</strain>
    </source>
</reference>
<accession>A0ACC0LRF6</accession>
<proteinExistence type="predicted"/>